<accession>A0A545T493</accession>
<sequence>MPLLTVTGSNALSENMPELEKQVRQALSNSGINFEYQLHPNKKSLDLVKKGLVGLDIARNPIAYKGNSNLIQLQPVLFTLNLVKITSTANQKKCAYKQSKESQLTLAGILGAEFYRHFFQDFTEYTELDTPADALRFVAVGRADFTFIPESAFDQLSSEIRNKLHICESFNRELKFYSYLHKDF</sequence>
<evidence type="ECO:0008006" key="4">
    <source>
        <dbReference type="Google" id="ProtNLM"/>
    </source>
</evidence>
<evidence type="ECO:0000313" key="3">
    <source>
        <dbReference type="Proteomes" id="UP000317839"/>
    </source>
</evidence>
<name>A0A545T493_9GAMM</name>
<dbReference type="EMBL" id="VIKR01000005">
    <property type="protein sequence ID" value="TQV72015.1"/>
    <property type="molecule type" value="Genomic_DNA"/>
</dbReference>
<reference evidence="1 3" key="1">
    <citation type="submission" date="2019-06" db="EMBL/GenBank/DDBJ databases">
        <title>Draft genome of Aliikangiella marina GYP-15.</title>
        <authorList>
            <person name="Wang G."/>
        </authorList>
    </citation>
    <scope>NUCLEOTIDE SEQUENCE [LARGE SCALE GENOMIC DNA]</scope>
    <source>
        <strain evidence="1 3">GYP-15</strain>
    </source>
</reference>
<proteinExistence type="predicted"/>
<evidence type="ECO:0000313" key="2">
    <source>
        <dbReference type="EMBL" id="TQV72068.1"/>
    </source>
</evidence>
<dbReference type="Proteomes" id="UP000317839">
    <property type="component" value="Unassembled WGS sequence"/>
</dbReference>
<keyword evidence="3" id="KW-1185">Reference proteome</keyword>
<dbReference type="EMBL" id="VIKR01000005">
    <property type="protein sequence ID" value="TQV72068.1"/>
    <property type="molecule type" value="Genomic_DNA"/>
</dbReference>
<gene>
    <name evidence="1" type="ORF">FLL45_17480</name>
    <name evidence="2" type="ORF">FLL45_17760</name>
</gene>
<protein>
    <recommendedName>
        <fullName evidence="4">Solute-binding protein family 3/N-terminal domain-containing protein</fullName>
    </recommendedName>
</protein>
<organism evidence="1 3">
    <name type="scientific">Aliikangiella marina</name>
    <dbReference type="NCBI Taxonomy" id="1712262"/>
    <lineage>
        <taxon>Bacteria</taxon>
        <taxon>Pseudomonadati</taxon>
        <taxon>Pseudomonadota</taxon>
        <taxon>Gammaproteobacteria</taxon>
        <taxon>Oceanospirillales</taxon>
        <taxon>Pleioneaceae</taxon>
        <taxon>Aliikangiella</taxon>
    </lineage>
</organism>
<dbReference type="AlphaFoldDB" id="A0A545T493"/>
<comment type="caution">
    <text evidence="1">The sequence shown here is derived from an EMBL/GenBank/DDBJ whole genome shotgun (WGS) entry which is preliminary data.</text>
</comment>
<evidence type="ECO:0000313" key="1">
    <source>
        <dbReference type="EMBL" id="TQV72015.1"/>
    </source>
</evidence>
<dbReference type="RefSeq" id="WP_142943395.1">
    <property type="nucleotide sequence ID" value="NZ_VIKR01000005.1"/>
</dbReference>